<name>I0ERT4_HELCM</name>
<keyword evidence="1" id="KW-1133">Transmembrane helix</keyword>
<organism evidence="3 4">
    <name type="scientific">Helicobacter cetorum (strain ATCC BAA-540 / CCUG 52418 / MIT 99-5656)</name>
    <dbReference type="NCBI Taxonomy" id="1163745"/>
    <lineage>
        <taxon>Bacteria</taxon>
        <taxon>Pseudomonadati</taxon>
        <taxon>Campylobacterota</taxon>
        <taxon>Epsilonproteobacteria</taxon>
        <taxon>Campylobacterales</taxon>
        <taxon>Helicobacteraceae</taxon>
        <taxon>Helicobacter</taxon>
    </lineage>
</organism>
<evidence type="ECO:0008006" key="5">
    <source>
        <dbReference type="Google" id="ProtNLM"/>
    </source>
</evidence>
<evidence type="ECO:0000313" key="3">
    <source>
        <dbReference type="EMBL" id="AFI05653.1"/>
    </source>
</evidence>
<dbReference type="OrthoDB" id="5362685at2"/>
<feature type="signal peptide" evidence="2">
    <location>
        <begin position="1"/>
        <end position="18"/>
    </location>
</feature>
<dbReference type="STRING" id="1163745.HCD_03185"/>
<evidence type="ECO:0000256" key="2">
    <source>
        <dbReference type="SAM" id="SignalP"/>
    </source>
</evidence>
<dbReference type="EMBL" id="CP003481">
    <property type="protein sequence ID" value="AFI05653.1"/>
    <property type="molecule type" value="Genomic_DNA"/>
</dbReference>
<sequence length="198" mass="22617">MKSLFLLACLAFVNFSWANGLSYVFNNSKGRLVEKSVSFIESVSKELYQKTGVSFVIDMTDFERNPTTLMSKEERQAYQESFLKQLNPPFVAFFFYYDAKKLELVAKPKDLLDTDAIFFEKIAPLLPTNAKEYTNSRISAMLLNGYSVAVDNLAQKYHINMTQNFDADKGATFLKVAVYILLLTLLGVFFGVYFFKKS</sequence>
<dbReference type="AlphaFoldDB" id="I0ERT4"/>
<feature type="transmembrane region" description="Helical" evidence="1">
    <location>
        <begin position="176"/>
        <end position="195"/>
    </location>
</feature>
<dbReference type="PATRIC" id="fig|1163745.3.peg.682"/>
<keyword evidence="1" id="KW-0812">Transmembrane</keyword>
<reference evidence="3 4" key="1">
    <citation type="journal article" date="2013" name="PLoS ONE">
        <title>Sequence Divergence and Conservation in Genomes ofHelicobacter cetorum Strains from a Dolphin and a Whale.</title>
        <authorList>
            <person name="Kersulyte D."/>
            <person name="Rossi M."/>
            <person name="Berg D.E."/>
        </authorList>
    </citation>
    <scope>NUCLEOTIDE SEQUENCE [LARGE SCALE GENOMIC DNA]</scope>
    <source>
        <strain evidence="3 4">MIT 99-5656</strain>
    </source>
</reference>
<protein>
    <recommendedName>
        <fullName evidence="5">Inner membrane protein</fullName>
    </recommendedName>
</protein>
<dbReference type="KEGG" id="hcm:HCD_03185"/>
<accession>I0ERT4</accession>
<keyword evidence="4" id="KW-1185">Reference proteome</keyword>
<keyword evidence="2" id="KW-0732">Signal</keyword>
<evidence type="ECO:0000256" key="1">
    <source>
        <dbReference type="SAM" id="Phobius"/>
    </source>
</evidence>
<feature type="chain" id="PRO_5003626408" description="Inner membrane protein" evidence="2">
    <location>
        <begin position="19"/>
        <end position="198"/>
    </location>
</feature>
<dbReference type="RefSeq" id="WP_014659164.1">
    <property type="nucleotide sequence ID" value="NC_017735.1"/>
</dbReference>
<keyword evidence="1" id="KW-0472">Membrane</keyword>
<dbReference type="Proteomes" id="UP000005013">
    <property type="component" value="Chromosome"/>
</dbReference>
<evidence type="ECO:0000313" key="4">
    <source>
        <dbReference type="Proteomes" id="UP000005013"/>
    </source>
</evidence>
<proteinExistence type="predicted"/>
<dbReference type="HOGENOM" id="CLU_1394658_0_0_7"/>
<gene>
    <name evidence="3" type="ordered locus">HCD_03185</name>
</gene>